<name>A0AAN5I3F4_9BILA</name>
<evidence type="ECO:0000256" key="1">
    <source>
        <dbReference type="SAM" id="Phobius"/>
    </source>
</evidence>
<dbReference type="PANTHER" id="PTHR34492:SF2">
    <property type="entry name" value="G PROTEIN-COUPLED RECEPTOR"/>
    <property type="match status" value="1"/>
</dbReference>
<dbReference type="EMBL" id="BTRK01000004">
    <property type="protein sequence ID" value="GMR49546.1"/>
    <property type="molecule type" value="Genomic_DNA"/>
</dbReference>
<dbReference type="Proteomes" id="UP001328107">
    <property type="component" value="Unassembled WGS sequence"/>
</dbReference>
<reference evidence="3" key="1">
    <citation type="submission" date="2022-10" db="EMBL/GenBank/DDBJ databases">
        <title>Genome assembly of Pristionchus species.</title>
        <authorList>
            <person name="Yoshida K."/>
            <person name="Sommer R.J."/>
        </authorList>
    </citation>
    <scope>NUCLEOTIDE SEQUENCE [LARGE SCALE GENOMIC DNA]</scope>
    <source>
        <strain evidence="3">RS5460</strain>
    </source>
</reference>
<keyword evidence="3" id="KW-1185">Reference proteome</keyword>
<feature type="transmembrane region" description="Helical" evidence="1">
    <location>
        <begin position="74"/>
        <end position="97"/>
    </location>
</feature>
<comment type="caution">
    <text evidence="2">The sequence shown here is derived from an EMBL/GenBank/DDBJ whole genome shotgun (WGS) entry which is preliminary data.</text>
</comment>
<dbReference type="PANTHER" id="PTHR34492">
    <property type="entry name" value="GUSTATORY RECEPTOR FAMILY"/>
    <property type="match status" value="1"/>
</dbReference>
<feature type="transmembrane region" description="Helical" evidence="1">
    <location>
        <begin position="43"/>
        <end position="62"/>
    </location>
</feature>
<evidence type="ECO:0000313" key="2">
    <source>
        <dbReference type="EMBL" id="GMR49546.1"/>
    </source>
</evidence>
<evidence type="ECO:0000313" key="3">
    <source>
        <dbReference type="Proteomes" id="UP001328107"/>
    </source>
</evidence>
<keyword evidence="1" id="KW-0472">Membrane</keyword>
<sequence length="122" mass="14133">SEQSGSEDEYKIDKLFFRICNLCFTLGINFYPERSKKLRCLSLLMIVIICSINIYFIGYSLLLTMRKPFLAERVATSIAICTWVLQATFSTIFLSYWQYASVPCKVLKLLYEATRGVGIHRH</sequence>
<keyword evidence="1" id="KW-1133">Transmembrane helix</keyword>
<feature type="non-terminal residue" evidence="2">
    <location>
        <position position="1"/>
    </location>
</feature>
<protein>
    <submittedName>
        <fullName evidence="2">Uncharacterized protein</fullName>
    </submittedName>
</protein>
<gene>
    <name evidence="2" type="ORF">PMAYCL1PPCAC_19741</name>
</gene>
<organism evidence="2 3">
    <name type="scientific">Pristionchus mayeri</name>
    <dbReference type="NCBI Taxonomy" id="1317129"/>
    <lineage>
        <taxon>Eukaryota</taxon>
        <taxon>Metazoa</taxon>
        <taxon>Ecdysozoa</taxon>
        <taxon>Nematoda</taxon>
        <taxon>Chromadorea</taxon>
        <taxon>Rhabditida</taxon>
        <taxon>Rhabditina</taxon>
        <taxon>Diplogasteromorpha</taxon>
        <taxon>Diplogasteroidea</taxon>
        <taxon>Neodiplogasteridae</taxon>
        <taxon>Pristionchus</taxon>
    </lineage>
</organism>
<proteinExistence type="predicted"/>
<feature type="transmembrane region" description="Helical" evidence="1">
    <location>
        <begin position="15"/>
        <end position="31"/>
    </location>
</feature>
<keyword evidence="1" id="KW-0812">Transmembrane</keyword>
<dbReference type="AlphaFoldDB" id="A0AAN5I3F4"/>
<accession>A0AAN5I3F4</accession>
<feature type="non-terminal residue" evidence="2">
    <location>
        <position position="122"/>
    </location>
</feature>